<sequence>MLNNLLNRPKHIATVLGLAAALFASLGQPVYACKSFDPEPKHFPLEEVINYPHVYVVKVTAIKSDQPDSWYGPPFSLTGQIVQTLKGPGKPGDTLQAETKADEEAHARCPVILDEGKTYLLMLEGTEMPYKLPRYGLYYLSSDHPRFKIYMADIKRSLKKRGK</sequence>
<accession>A0A1Z4C357</accession>
<keyword evidence="1" id="KW-0732">Signal</keyword>
<reference evidence="2 3" key="1">
    <citation type="submission" date="2017-06" db="EMBL/GenBank/DDBJ databases">
        <title>Genome Sequencing of the methanotroph Methylovulum psychrotolerants str. HV10-M2 isolated from a high-altitude environment.</title>
        <authorList>
            <person name="Mateos-Rivera A."/>
        </authorList>
    </citation>
    <scope>NUCLEOTIDE SEQUENCE [LARGE SCALE GENOMIC DNA]</scope>
    <source>
        <strain evidence="2 3">HV10_M2</strain>
    </source>
</reference>
<dbReference type="KEGG" id="mpsy:CEK71_18865"/>
<dbReference type="EMBL" id="CP022129">
    <property type="protein sequence ID" value="ASF47963.1"/>
    <property type="molecule type" value="Genomic_DNA"/>
</dbReference>
<feature type="chain" id="PRO_5013300737" evidence="1">
    <location>
        <begin position="33"/>
        <end position="163"/>
    </location>
</feature>
<evidence type="ECO:0000313" key="3">
    <source>
        <dbReference type="Proteomes" id="UP000197019"/>
    </source>
</evidence>
<dbReference type="Proteomes" id="UP000197019">
    <property type="component" value="Chromosome"/>
</dbReference>
<proteinExistence type="predicted"/>
<keyword evidence="3" id="KW-1185">Reference proteome</keyword>
<protein>
    <submittedName>
        <fullName evidence="2">Uncharacterized protein</fullName>
    </submittedName>
</protein>
<name>A0A1Z4C357_9GAMM</name>
<organism evidence="2 3">
    <name type="scientific">Methylovulum psychrotolerans</name>
    <dbReference type="NCBI Taxonomy" id="1704499"/>
    <lineage>
        <taxon>Bacteria</taxon>
        <taxon>Pseudomonadati</taxon>
        <taxon>Pseudomonadota</taxon>
        <taxon>Gammaproteobacteria</taxon>
        <taxon>Methylococcales</taxon>
        <taxon>Methylococcaceae</taxon>
        <taxon>Methylovulum</taxon>
    </lineage>
</organism>
<evidence type="ECO:0000256" key="1">
    <source>
        <dbReference type="SAM" id="SignalP"/>
    </source>
</evidence>
<evidence type="ECO:0000313" key="2">
    <source>
        <dbReference type="EMBL" id="ASF47963.1"/>
    </source>
</evidence>
<feature type="signal peptide" evidence="1">
    <location>
        <begin position="1"/>
        <end position="32"/>
    </location>
</feature>
<dbReference type="RefSeq" id="WP_088620833.1">
    <property type="nucleotide sequence ID" value="NZ_CP022129.1"/>
</dbReference>
<gene>
    <name evidence="2" type="ORF">CEK71_18865</name>
</gene>
<dbReference type="AlphaFoldDB" id="A0A1Z4C357"/>